<accession>A0ABW4ZTD7</accession>
<keyword evidence="2" id="KW-0378">Hydrolase</keyword>
<proteinExistence type="predicted"/>
<organism evidence="2 3">
    <name type="scientific">Tumebacillus lipolyticus</name>
    <dbReference type="NCBI Taxonomy" id="1280370"/>
    <lineage>
        <taxon>Bacteria</taxon>
        <taxon>Bacillati</taxon>
        <taxon>Bacillota</taxon>
        <taxon>Bacilli</taxon>
        <taxon>Bacillales</taxon>
        <taxon>Alicyclobacillaceae</taxon>
        <taxon>Tumebacillus</taxon>
    </lineage>
</organism>
<keyword evidence="1" id="KW-0812">Transmembrane</keyword>
<comment type="caution">
    <text evidence="2">The sequence shown here is derived from an EMBL/GenBank/DDBJ whole genome shotgun (WGS) entry which is preliminary data.</text>
</comment>
<evidence type="ECO:0000256" key="1">
    <source>
        <dbReference type="SAM" id="Phobius"/>
    </source>
</evidence>
<dbReference type="EMBL" id="JBHUIO010000002">
    <property type="protein sequence ID" value="MFD2169257.1"/>
    <property type="molecule type" value="Genomic_DNA"/>
</dbReference>
<feature type="transmembrane region" description="Helical" evidence="1">
    <location>
        <begin position="240"/>
        <end position="257"/>
    </location>
</feature>
<feature type="transmembrane region" description="Helical" evidence="1">
    <location>
        <begin position="402"/>
        <end position="421"/>
    </location>
</feature>
<feature type="transmembrane region" description="Helical" evidence="1">
    <location>
        <begin position="302"/>
        <end position="321"/>
    </location>
</feature>
<feature type="transmembrane region" description="Helical" evidence="1">
    <location>
        <begin position="341"/>
        <end position="359"/>
    </location>
</feature>
<protein>
    <submittedName>
        <fullName evidence="2">CPBP family intramembrane glutamic endopeptidase</fullName>
        <ecNumber evidence="2">3.4.-.-</ecNumber>
    </submittedName>
</protein>
<gene>
    <name evidence="2" type="ORF">ACFSOY_04385</name>
</gene>
<dbReference type="Proteomes" id="UP001597343">
    <property type="component" value="Unassembled WGS sequence"/>
</dbReference>
<reference evidence="3" key="1">
    <citation type="journal article" date="2019" name="Int. J. Syst. Evol. Microbiol.">
        <title>The Global Catalogue of Microorganisms (GCM) 10K type strain sequencing project: providing services to taxonomists for standard genome sequencing and annotation.</title>
        <authorList>
            <consortium name="The Broad Institute Genomics Platform"/>
            <consortium name="The Broad Institute Genome Sequencing Center for Infectious Disease"/>
            <person name="Wu L."/>
            <person name="Ma J."/>
        </authorList>
    </citation>
    <scope>NUCLEOTIDE SEQUENCE [LARGE SCALE GENOMIC DNA]</scope>
    <source>
        <strain evidence="3">CGMCC 1.13574</strain>
    </source>
</reference>
<sequence>MGRRMRGLWLAGAFGLLLLLTELFLVRAEQHASLPIAVLPEQAKMTAAKWLGDVRMTVRQEENLDVSRYLHQQGLTDQLRATLATDMPLLVWKVTSRDAEASINRQSGRIEGLRGITIAQGEELRTRRADAVREILEQTFGQKSLVLTSIDEQERGRALLTFHTSFSVDSLTDRVEAEVVDDRLVAFTHRLQAPLPTDRTSSPIAETVQRWAGWFQLAVLILPLVGMWRLMRGDGGARRWYGELALSGAVAIAFWLKGLSADYLLQGVVYGAIVFGVLAIVKESKWPADNKRQSARSLHDQILAGYCIFGVLTGCSVLFSWGADLLGAWSSDLQAQEAVALAPLPFLLPLIAAGTAAVYEELVYRKLGDLWLSRLFKPGAVVALLCSLIWSTAHLQYGVWPWYLRIIELGLIIGPLLFFLYRRYGLVAVITGHFLYNACLISLAVTSAFGNGWSFVWLAAPLLLLCWKRKGPLA</sequence>
<keyword evidence="1" id="KW-0472">Membrane</keyword>
<dbReference type="EC" id="3.4.-.-" evidence="2"/>
<keyword evidence="1" id="KW-1133">Transmembrane helix</keyword>
<dbReference type="RefSeq" id="WP_386044304.1">
    <property type="nucleotide sequence ID" value="NZ_JBHUIO010000002.1"/>
</dbReference>
<dbReference type="GO" id="GO:0016787">
    <property type="term" value="F:hydrolase activity"/>
    <property type="evidence" value="ECO:0007669"/>
    <property type="project" value="UniProtKB-KW"/>
</dbReference>
<name>A0ABW4ZTD7_9BACL</name>
<feature type="transmembrane region" description="Helical" evidence="1">
    <location>
        <begin position="263"/>
        <end position="281"/>
    </location>
</feature>
<keyword evidence="3" id="KW-1185">Reference proteome</keyword>
<feature type="transmembrane region" description="Helical" evidence="1">
    <location>
        <begin position="426"/>
        <end position="445"/>
    </location>
</feature>
<feature type="transmembrane region" description="Helical" evidence="1">
    <location>
        <begin position="371"/>
        <end position="390"/>
    </location>
</feature>
<evidence type="ECO:0000313" key="3">
    <source>
        <dbReference type="Proteomes" id="UP001597343"/>
    </source>
</evidence>
<evidence type="ECO:0000313" key="2">
    <source>
        <dbReference type="EMBL" id="MFD2169257.1"/>
    </source>
</evidence>
<feature type="transmembrane region" description="Helical" evidence="1">
    <location>
        <begin position="211"/>
        <end position="228"/>
    </location>
</feature>